<protein>
    <submittedName>
        <fullName evidence="1">Uncharacterized protein</fullName>
    </submittedName>
</protein>
<sequence length="298" mass="32944">MVKEWRVKAGGKHKAVHFRKQPSADDSERNVLGMLKAGDSVYGEYLFIRRASRESGFANLRHLEPQGGTNWLVANADGLSSTMLRKQPSDANDSNAGGYAMDGELVEGEFLYCMRRGEKRGGYVKLKHLKPMKERAVRLEPPPDPVELAKLAAALRSPSLPRWAVMDAGHDGAWLRRAPSGDRSSQNIVCLVPNGATVDGELIHLTWTKSGEKGFVPVQHLEQRGPKTWALKRPGQLLREPGEAGSQGVALAEGEVLEGEFVYVSYKGGKHQGFIKRHYLVAMAMPKEEDPPSKRRRA</sequence>
<dbReference type="Proteomes" id="UP000604046">
    <property type="component" value="Unassembled WGS sequence"/>
</dbReference>
<proteinExistence type="predicted"/>
<dbReference type="EMBL" id="CAJNDS010002151">
    <property type="protein sequence ID" value="CAE7352480.1"/>
    <property type="molecule type" value="Genomic_DNA"/>
</dbReference>
<reference evidence="1" key="1">
    <citation type="submission" date="2021-02" db="EMBL/GenBank/DDBJ databases">
        <authorList>
            <person name="Dougan E. K."/>
            <person name="Rhodes N."/>
            <person name="Thang M."/>
            <person name="Chan C."/>
        </authorList>
    </citation>
    <scope>NUCLEOTIDE SEQUENCE</scope>
</reference>
<organism evidence="1 2">
    <name type="scientific">Symbiodinium natans</name>
    <dbReference type="NCBI Taxonomy" id="878477"/>
    <lineage>
        <taxon>Eukaryota</taxon>
        <taxon>Sar</taxon>
        <taxon>Alveolata</taxon>
        <taxon>Dinophyceae</taxon>
        <taxon>Suessiales</taxon>
        <taxon>Symbiodiniaceae</taxon>
        <taxon>Symbiodinium</taxon>
    </lineage>
</organism>
<dbReference type="OrthoDB" id="10518019at2759"/>
<dbReference type="AlphaFoldDB" id="A0A812PFR5"/>
<accession>A0A812PFR5</accession>
<evidence type="ECO:0000313" key="2">
    <source>
        <dbReference type="Proteomes" id="UP000604046"/>
    </source>
</evidence>
<evidence type="ECO:0000313" key="1">
    <source>
        <dbReference type="EMBL" id="CAE7352480.1"/>
    </source>
</evidence>
<gene>
    <name evidence="1" type="ORF">SNAT2548_LOCUS18604</name>
</gene>
<name>A0A812PFR5_9DINO</name>
<comment type="caution">
    <text evidence="1">The sequence shown here is derived from an EMBL/GenBank/DDBJ whole genome shotgun (WGS) entry which is preliminary data.</text>
</comment>
<keyword evidence="2" id="KW-1185">Reference proteome</keyword>